<reference evidence="1" key="1">
    <citation type="journal article" date="2020" name="Nature">
        <title>Giant virus diversity and host interactions through global metagenomics.</title>
        <authorList>
            <person name="Schulz F."/>
            <person name="Roux S."/>
            <person name="Paez-Espino D."/>
            <person name="Jungbluth S."/>
            <person name="Walsh D.A."/>
            <person name="Denef V.J."/>
            <person name="McMahon K.D."/>
            <person name="Konstantinidis K.T."/>
            <person name="Eloe-Fadrosh E.A."/>
            <person name="Kyrpides N.C."/>
            <person name="Woyke T."/>
        </authorList>
    </citation>
    <scope>NUCLEOTIDE SEQUENCE</scope>
    <source>
        <strain evidence="1">GVMAG-M-3300023179-82</strain>
    </source>
</reference>
<sequence>MQYIEDPILINDKQTICVKLRLKPLLYNIIFFF</sequence>
<organism evidence="1">
    <name type="scientific">viral metagenome</name>
    <dbReference type="NCBI Taxonomy" id="1070528"/>
    <lineage>
        <taxon>unclassified sequences</taxon>
        <taxon>metagenomes</taxon>
        <taxon>organismal metagenomes</taxon>
    </lineage>
</organism>
<dbReference type="EMBL" id="MN739902">
    <property type="protein sequence ID" value="QHT76790.1"/>
    <property type="molecule type" value="Genomic_DNA"/>
</dbReference>
<name>A0A6C0H8V1_9ZZZZ</name>
<proteinExistence type="predicted"/>
<dbReference type="AlphaFoldDB" id="A0A6C0H8V1"/>
<accession>A0A6C0H8V1</accession>
<protein>
    <submittedName>
        <fullName evidence="1">Uncharacterized protein</fullName>
    </submittedName>
</protein>
<evidence type="ECO:0000313" key="1">
    <source>
        <dbReference type="EMBL" id="QHT76790.1"/>
    </source>
</evidence>